<name>A0ABX1VC70_9PLAN</name>
<evidence type="ECO:0000259" key="2">
    <source>
        <dbReference type="PROSITE" id="PS50198"/>
    </source>
</evidence>
<dbReference type="Gene3D" id="3.10.50.40">
    <property type="match status" value="1"/>
</dbReference>
<dbReference type="PROSITE" id="PS51257">
    <property type="entry name" value="PROKAR_LIPOPROTEIN"/>
    <property type="match status" value="1"/>
</dbReference>
<dbReference type="Gene3D" id="1.10.4030.10">
    <property type="entry name" value="Porin chaperone SurA, peptide-binding domain"/>
    <property type="match status" value="1"/>
</dbReference>
<evidence type="ECO:0000256" key="1">
    <source>
        <dbReference type="PROSITE-ProRule" id="PRU00278"/>
    </source>
</evidence>
<dbReference type="SUPFAM" id="SSF54534">
    <property type="entry name" value="FKBP-like"/>
    <property type="match status" value="1"/>
</dbReference>
<dbReference type="RefSeq" id="WP_171185962.1">
    <property type="nucleotide sequence ID" value="NZ_WTPX01000046.1"/>
</dbReference>
<keyword evidence="4" id="KW-1185">Reference proteome</keyword>
<dbReference type="Pfam" id="PF13145">
    <property type="entry name" value="Rotamase_2"/>
    <property type="match status" value="1"/>
</dbReference>
<dbReference type="InterPro" id="IPR000297">
    <property type="entry name" value="PPIase_PpiC"/>
</dbReference>
<reference evidence="3 4" key="1">
    <citation type="journal article" date="2020" name="Syst. Appl. Microbiol.">
        <title>Alienimonas chondri sp. nov., a novel planctomycete isolated from the biofilm of the red alga Chondrus crispus.</title>
        <authorList>
            <person name="Vitorino I."/>
            <person name="Albuquerque L."/>
            <person name="Wiegand S."/>
            <person name="Kallscheuer N."/>
            <person name="da Costa M.S."/>
            <person name="Lobo-da-Cunha A."/>
            <person name="Jogler C."/>
            <person name="Lage O.M."/>
        </authorList>
    </citation>
    <scope>NUCLEOTIDE SEQUENCE [LARGE SCALE GENOMIC DNA]</scope>
    <source>
        <strain evidence="3 4">LzC2</strain>
    </source>
</reference>
<keyword evidence="1 3" id="KW-0413">Isomerase</keyword>
<dbReference type="PANTHER" id="PTHR47245:SF2">
    <property type="entry name" value="PEPTIDYL-PROLYL CIS-TRANS ISOMERASE HP_0175-RELATED"/>
    <property type="match status" value="1"/>
</dbReference>
<organism evidence="3 4">
    <name type="scientific">Alienimonas chondri</name>
    <dbReference type="NCBI Taxonomy" id="2681879"/>
    <lineage>
        <taxon>Bacteria</taxon>
        <taxon>Pseudomonadati</taxon>
        <taxon>Planctomycetota</taxon>
        <taxon>Planctomycetia</taxon>
        <taxon>Planctomycetales</taxon>
        <taxon>Planctomycetaceae</taxon>
        <taxon>Alienimonas</taxon>
    </lineage>
</organism>
<dbReference type="PROSITE" id="PS50198">
    <property type="entry name" value="PPIC_PPIASE_2"/>
    <property type="match status" value="1"/>
</dbReference>
<dbReference type="EC" id="5.2.1.8" evidence="3"/>
<keyword evidence="1" id="KW-0697">Rotamase</keyword>
<evidence type="ECO:0000313" key="3">
    <source>
        <dbReference type="EMBL" id="NNJ25693.1"/>
    </source>
</evidence>
<proteinExistence type="predicted"/>
<accession>A0ABX1VC70</accession>
<protein>
    <submittedName>
        <fullName evidence="3">Chaperone SurA</fullName>
        <ecNumber evidence="3">5.2.1.8</ecNumber>
    </submittedName>
</protein>
<dbReference type="Proteomes" id="UP000609651">
    <property type="component" value="Unassembled WGS sequence"/>
</dbReference>
<dbReference type="InterPro" id="IPR050245">
    <property type="entry name" value="PrsA_foldase"/>
</dbReference>
<dbReference type="InterPro" id="IPR027304">
    <property type="entry name" value="Trigger_fact/SurA_dom_sf"/>
</dbReference>
<dbReference type="InterPro" id="IPR046357">
    <property type="entry name" value="PPIase_dom_sf"/>
</dbReference>
<dbReference type="SUPFAM" id="SSF109998">
    <property type="entry name" value="Triger factor/SurA peptide-binding domain-like"/>
    <property type="match status" value="1"/>
</dbReference>
<dbReference type="EMBL" id="WTPX01000046">
    <property type="protein sequence ID" value="NNJ25693.1"/>
    <property type="molecule type" value="Genomic_DNA"/>
</dbReference>
<dbReference type="GO" id="GO:0003755">
    <property type="term" value="F:peptidyl-prolyl cis-trans isomerase activity"/>
    <property type="evidence" value="ECO:0007669"/>
    <property type="project" value="UniProtKB-EC"/>
</dbReference>
<feature type="domain" description="PpiC" evidence="2">
    <location>
        <begin position="311"/>
        <end position="419"/>
    </location>
</feature>
<gene>
    <name evidence="3" type="primary">surA</name>
    <name evidence="3" type="ORF">LzC2_17660</name>
</gene>
<comment type="caution">
    <text evidence="3">The sequence shown here is derived from an EMBL/GenBank/DDBJ whole genome shotgun (WGS) entry which is preliminary data.</text>
</comment>
<evidence type="ECO:0000313" key="4">
    <source>
        <dbReference type="Proteomes" id="UP000609651"/>
    </source>
</evidence>
<dbReference type="PANTHER" id="PTHR47245">
    <property type="entry name" value="PEPTIDYLPROLYL ISOMERASE"/>
    <property type="match status" value="1"/>
</dbReference>
<sequence>MPYRPDRRDRPARPRWGSARPATSLALSGATLFGCLFAPGCAAVRQKWDAAVATDVDNPAVPRKPIRVPGAVVADDPGPLGERPVVQLADAVDPTSDVRVAGMDTEAIASARPPHFDDEDVVASVNGEPLLAGDLLQFEVELNAARDRIASAPDMADAVPGGPPGLTAAQRAALNAQIDQARLQILAERLPAKIEEALLAQQMRRTLQAEQLEKLNDAVETLFDQSELPEMLRKANVQAAAAGRPPIESKAQLRRLMAEQGLDLDAVVAAWKPQQMAMAYVEQKTGMASIRISRQEVTDYYDAHREDFTPPKAARWEQIEIPYADDVAKEAALDVLELAAADLRRGKSFAEVAKSYSRGPKAAEGGRWDWTAPDALTDKTLAAAVWEQPIGVIGSALDCPLSPDGFPPGGAYHIVQVLERRGDAPPPLDELRDQIEAKIKSERRQRNVADLLAQERAAAQIEVYVPGTKWPPEN</sequence>